<dbReference type="EMBL" id="CP090978">
    <property type="protein sequence ID" value="UJF34164.1"/>
    <property type="molecule type" value="Genomic_DNA"/>
</dbReference>
<name>A0ABY3SLS1_9BACL</name>
<protein>
    <submittedName>
        <fullName evidence="1">Dienelactone hydrolase</fullName>
    </submittedName>
</protein>
<accession>A0ABY3SLS1</accession>
<dbReference type="InterPro" id="IPR025890">
    <property type="entry name" value="Abhydrolase_bac"/>
</dbReference>
<evidence type="ECO:0000313" key="2">
    <source>
        <dbReference type="Proteomes" id="UP001649230"/>
    </source>
</evidence>
<dbReference type="InterPro" id="IPR050261">
    <property type="entry name" value="FrsA_esterase"/>
</dbReference>
<dbReference type="RefSeq" id="WP_235120574.1">
    <property type="nucleotide sequence ID" value="NZ_CP090978.1"/>
</dbReference>
<dbReference type="SUPFAM" id="SSF53474">
    <property type="entry name" value="alpha/beta-Hydrolases"/>
    <property type="match status" value="1"/>
</dbReference>
<sequence>MWNPDAYFKQLYTRTAAGSCDSASAALPVQERQAGLRRRLAEALGAEPGNKAPLQPEVLERFEHEDLIVEKLAYSTYEGLRIPAYALYPQQRDGKLPAVLACHGHGPGHRAALGLNADGSFAQPDAAGIHGRFAVQLAKKGMFVLVPEILGFGDRRLQADIEADPVGSQSSCLPISQLLLLCGMTIAGFRMYEAMRALDYMALRPEIDPGRIGAIGFSGGGLVASLTAALDERIRAVVLCGYTNTYLGSILDRPHCMDNYVPGILEIAEQPELIGLIAPRPLFVESGMDDRVFPVGTTEEAIGRLENIYRDWEAGPQLASDLFEGKHEISGRSSFDWLKEKLS</sequence>
<dbReference type="InterPro" id="IPR029058">
    <property type="entry name" value="AB_hydrolase_fold"/>
</dbReference>
<dbReference type="Pfam" id="PF12715">
    <property type="entry name" value="Abhydrolase_7"/>
    <property type="match status" value="1"/>
</dbReference>
<dbReference type="Proteomes" id="UP001649230">
    <property type="component" value="Chromosome"/>
</dbReference>
<dbReference type="PANTHER" id="PTHR22946:SF8">
    <property type="entry name" value="ACETYL XYLAN ESTERASE DOMAIN-CONTAINING PROTEIN"/>
    <property type="match status" value="1"/>
</dbReference>
<dbReference type="Gene3D" id="3.40.50.1820">
    <property type="entry name" value="alpha/beta hydrolase"/>
    <property type="match status" value="1"/>
</dbReference>
<organism evidence="1 2">
    <name type="scientific">Paenibacillus hexagrammi</name>
    <dbReference type="NCBI Taxonomy" id="2908839"/>
    <lineage>
        <taxon>Bacteria</taxon>
        <taxon>Bacillati</taxon>
        <taxon>Bacillota</taxon>
        <taxon>Bacilli</taxon>
        <taxon>Bacillales</taxon>
        <taxon>Paenibacillaceae</taxon>
        <taxon>Paenibacillus</taxon>
    </lineage>
</organism>
<reference evidence="1 2" key="1">
    <citation type="journal article" date="2024" name="Int. J. Syst. Evol. Microbiol.">
        <title>Paenibacillus hexagrammi sp. nov., a novel bacterium isolated from the gut content of Hexagrammos agrammus.</title>
        <authorList>
            <person name="Jung H.K."/>
            <person name="Kim D.G."/>
            <person name="Zin H."/>
            <person name="Park J."/>
            <person name="Jung H."/>
            <person name="Kim Y.O."/>
            <person name="Kong H.J."/>
            <person name="Kim J.W."/>
            <person name="Kim Y.S."/>
        </authorList>
    </citation>
    <scope>NUCLEOTIDE SEQUENCE [LARGE SCALE GENOMIC DNA]</scope>
    <source>
        <strain evidence="1 2">YPD9-1</strain>
    </source>
</reference>
<keyword evidence="1" id="KW-0378">Hydrolase</keyword>
<evidence type="ECO:0000313" key="1">
    <source>
        <dbReference type="EMBL" id="UJF34164.1"/>
    </source>
</evidence>
<dbReference type="GO" id="GO:0016787">
    <property type="term" value="F:hydrolase activity"/>
    <property type="evidence" value="ECO:0007669"/>
    <property type="project" value="UniProtKB-KW"/>
</dbReference>
<proteinExistence type="predicted"/>
<gene>
    <name evidence="1" type="ORF">L0M14_02725</name>
</gene>
<keyword evidence="2" id="KW-1185">Reference proteome</keyword>
<dbReference type="PANTHER" id="PTHR22946">
    <property type="entry name" value="DIENELACTONE HYDROLASE DOMAIN-CONTAINING PROTEIN-RELATED"/>
    <property type="match status" value="1"/>
</dbReference>